<feature type="region of interest" description="Disordered" evidence="1">
    <location>
        <begin position="356"/>
        <end position="376"/>
    </location>
</feature>
<keyword evidence="2" id="KW-0732">Signal</keyword>
<keyword evidence="4" id="KW-1185">Reference proteome</keyword>
<organism evidence="3 4">
    <name type="scientific">Rhizomicrobium electricum</name>
    <dbReference type="NCBI Taxonomy" id="480070"/>
    <lineage>
        <taxon>Bacteria</taxon>
        <taxon>Pseudomonadati</taxon>
        <taxon>Pseudomonadota</taxon>
        <taxon>Alphaproteobacteria</taxon>
        <taxon>Micropepsales</taxon>
        <taxon>Micropepsaceae</taxon>
        <taxon>Rhizomicrobium</taxon>
    </lineage>
</organism>
<dbReference type="EMBL" id="BAAADD010000005">
    <property type="protein sequence ID" value="GAA0572081.1"/>
    <property type="molecule type" value="Genomic_DNA"/>
</dbReference>
<name>A0ABN1EQV6_9PROT</name>
<gene>
    <name evidence="3" type="ORF">GCM10008942_20980</name>
</gene>
<evidence type="ECO:0000313" key="3">
    <source>
        <dbReference type="EMBL" id="GAA0572081.1"/>
    </source>
</evidence>
<proteinExistence type="predicted"/>
<protein>
    <submittedName>
        <fullName evidence="3">Uncharacterized protein</fullName>
    </submittedName>
</protein>
<feature type="region of interest" description="Disordered" evidence="1">
    <location>
        <begin position="248"/>
        <end position="319"/>
    </location>
</feature>
<dbReference type="Proteomes" id="UP001499951">
    <property type="component" value="Unassembled WGS sequence"/>
</dbReference>
<evidence type="ECO:0000256" key="2">
    <source>
        <dbReference type="SAM" id="SignalP"/>
    </source>
</evidence>
<reference evidence="3 4" key="1">
    <citation type="journal article" date="2019" name="Int. J. Syst. Evol. Microbiol.">
        <title>The Global Catalogue of Microorganisms (GCM) 10K type strain sequencing project: providing services to taxonomists for standard genome sequencing and annotation.</title>
        <authorList>
            <consortium name="The Broad Institute Genomics Platform"/>
            <consortium name="The Broad Institute Genome Sequencing Center for Infectious Disease"/>
            <person name="Wu L."/>
            <person name="Ma J."/>
        </authorList>
    </citation>
    <scope>NUCLEOTIDE SEQUENCE [LARGE SCALE GENOMIC DNA]</scope>
    <source>
        <strain evidence="3 4">JCM 15089</strain>
    </source>
</reference>
<comment type="caution">
    <text evidence="3">The sequence shown here is derived from an EMBL/GenBank/DDBJ whole genome shotgun (WGS) entry which is preliminary data.</text>
</comment>
<dbReference type="RefSeq" id="WP_166934292.1">
    <property type="nucleotide sequence ID" value="NZ_BAAADD010000005.1"/>
</dbReference>
<evidence type="ECO:0000313" key="4">
    <source>
        <dbReference type="Proteomes" id="UP001499951"/>
    </source>
</evidence>
<sequence>MKKLFIGMVAFGALAASADAALVCATAPELKVLQSTALQQQLMVAALTCHMRDDYNRFVAAYRDGLMQSDAALKAFFATRPRGEDYNAYKTRVANTASLRSVHDPRFCDSARKVFDMALGRRLERRGLAPEPPQLVESGYEGCRAVDNDKLIEAQARPSAKVALAPKPRPRPSVPVRLAAVQSVRLFASAPVLSAKPAMRVEVLQPRPHVAIAVPKPAPVAPRPVQVAAAAPKTAVAAKPVMAERMMASKPDDARPLPRIASALPPPRSQAASPRVSAVAPPDRARWRGDGSDLPTLDEDPSLFDNSETATTDPPPREAYPVRQAWHRPANADPDDPYADNPIPSAYRPGAEWVGDSGPAWRSPPAWRERTDRPPPRRAYWVLGPGGHWMLVVPRARRW</sequence>
<feature type="chain" id="PRO_5045549678" evidence="2">
    <location>
        <begin position="21"/>
        <end position="399"/>
    </location>
</feature>
<feature type="signal peptide" evidence="2">
    <location>
        <begin position="1"/>
        <end position="20"/>
    </location>
</feature>
<feature type="compositionally biased region" description="Low complexity" evidence="1">
    <location>
        <begin position="269"/>
        <end position="282"/>
    </location>
</feature>
<accession>A0ABN1EQV6</accession>
<evidence type="ECO:0000256" key="1">
    <source>
        <dbReference type="SAM" id="MobiDB-lite"/>
    </source>
</evidence>